<dbReference type="GO" id="GO:0007021">
    <property type="term" value="P:tubulin complex assembly"/>
    <property type="evidence" value="ECO:0007669"/>
    <property type="project" value="TreeGrafter"/>
</dbReference>
<evidence type="ECO:0000256" key="2">
    <source>
        <dbReference type="ARBA" id="ARBA00011695"/>
    </source>
</evidence>
<dbReference type="PANTHER" id="PTHR12409:SF0">
    <property type="entry name" value="PREFOLDIN SUBUNIT 3"/>
    <property type="match status" value="1"/>
</dbReference>
<dbReference type="EMBL" id="JAAAJB010000126">
    <property type="protein sequence ID" value="KAG0264953.1"/>
    <property type="molecule type" value="Genomic_DNA"/>
</dbReference>
<proteinExistence type="inferred from homology"/>
<dbReference type="AlphaFoldDB" id="A0A9P6U9G9"/>
<dbReference type="SUPFAM" id="SSF46579">
    <property type="entry name" value="Prefoldin"/>
    <property type="match status" value="1"/>
</dbReference>
<dbReference type="GO" id="GO:0005737">
    <property type="term" value="C:cytoplasm"/>
    <property type="evidence" value="ECO:0007669"/>
    <property type="project" value="UniProtKB-ARBA"/>
</dbReference>
<evidence type="ECO:0000313" key="6">
    <source>
        <dbReference type="EMBL" id="KAG0264953.1"/>
    </source>
</evidence>
<dbReference type="InterPro" id="IPR009053">
    <property type="entry name" value="Prefoldin"/>
</dbReference>
<dbReference type="GO" id="GO:0006457">
    <property type="term" value="P:protein folding"/>
    <property type="evidence" value="ECO:0007669"/>
    <property type="project" value="UniProtKB-UniRule"/>
</dbReference>
<evidence type="ECO:0000256" key="4">
    <source>
        <dbReference type="PIRNR" id="PIRNR016396"/>
    </source>
</evidence>
<dbReference type="Pfam" id="PF02996">
    <property type="entry name" value="Prefoldin"/>
    <property type="match status" value="1"/>
</dbReference>
<comment type="subunit">
    <text evidence="2 4">Heterohexamer of two PFD-alpha type and four PFD-beta type subunits.</text>
</comment>
<dbReference type="InterPro" id="IPR016655">
    <property type="entry name" value="PFD3"/>
</dbReference>
<comment type="similarity">
    <text evidence="1 4">Belongs to the prefoldin subunit alpha family.</text>
</comment>
<feature type="region of interest" description="Disordered" evidence="5">
    <location>
        <begin position="1"/>
        <end position="21"/>
    </location>
</feature>
<dbReference type="PANTHER" id="PTHR12409">
    <property type="entry name" value="PREFOLDIN SUBUNIT 3"/>
    <property type="match status" value="1"/>
</dbReference>
<dbReference type="InterPro" id="IPR004127">
    <property type="entry name" value="Prefoldin_subunit_alpha"/>
</dbReference>
<dbReference type="Gene3D" id="1.10.287.370">
    <property type="match status" value="1"/>
</dbReference>
<dbReference type="OrthoDB" id="6375174at2759"/>
<protein>
    <recommendedName>
        <fullName evidence="4">Prefoldin subunit 3</fullName>
    </recommendedName>
</protein>
<accession>A0A9P6U9G9</accession>
<gene>
    <name evidence="6" type="ORF">DFQ27_000898</name>
</gene>
<sequence length="205" mass="23339">MSSSEASSSKAPVNVEANPRGIPKAPFVERVEDHVTPDEPVDVVLRKFQEMVAKYKFMEVNLIQRKRNLEAKIPEIEKTLEMVQFLQAEAHKAAEQGEDEGQEMETMYELNDTLYATAKIKPTGHVCLWLGANVMLEYPVDEAADLLATKLTTAQKTMRNTNEDLEYLRDQITTMEVNTARVYNWDVKHRRLARAAQEEAEAAKK</sequence>
<dbReference type="GO" id="GO:0007017">
    <property type="term" value="P:microtubule-based process"/>
    <property type="evidence" value="ECO:0007669"/>
    <property type="project" value="TreeGrafter"/>
</dbReference>
<dbReference type="GO" id="GO:0015631">
    <property type="term" value="F:tubulin binding"/>
    <property type="evidence" value="ECO:0007669"/>
    <property type="project" value="TreeGrafter"/>
</dbReference>
<reference evidence="6" key="1">
    <citation type="journal article" date="2020" name="Fungal Divers.">
        <title>Resolving the Mortierellaceae phylogeny through synthesis of multi-gene phylogenetics and phylogenomics.</title>
        <authorList>
            <person name="Vandepol N."/>
            <person name="Liber J."/>
            <person name="Desiro A."/>
            <person name="Na H."/>
            <person name="Kennedy M."/>
            <person name="Barry K."/>
            <person name="Grigoriev I.V."/>
            <person name="Miller A.N."/>
            <person name="O'Donnell K."/>
            <person name="Stajich J.E."/>
            <person name="Bonito G."/>
        </authorList>
    </citation>
    <scope>NUCLEOTIDE SEQUENCE</scope>
    <source>
        <strain evidence="6">BC1065</strain>
    </source>
</reference>
<dbReference type="FunFam" id="1.10.287.370:FF:000001">
    <property type="entry name" value="Prefoldin subunit 3"/>
    <property type="match status" value="1"/>
</dbReference>
<comment type="caution">
    <text evidence="6">The sequence shown here is derived from an EMBL/GenBank/DDBJ whole genome shotgun (WGS) entry which is preliminary data.</text>
</comment>
<evidence type="ECO:0000256" key="5">
    <source>
        <dbReference type="SAM" id="MobiDB-lite"/>
    </source>
</evidence>
<name>A0A9P6U9G9_9FUNG</name>
<organism evidence="6 7">
    <name type="scientific">Actinomortierella ambigua</name>
    <dbReference type="NCBI Taxonomy" id="1343610"/>
    <lineage>
        <taxon>Eukaryota</taxon>
        <taxon>Fungi</taxon>
        <taxon>Fungi incertae sedis</taxon>
        <taxon>Mucoromycota</taxon>
        <taxon>Mortierellomycotina</taxon>
        <taxon>Mortierellomycetes</taxon>
        <taxon>Mortierellales</taxon>
        <taxon>Mortierellaceae</taxon>
        <taxon>Actinomortierella</taxon>
    </lineage>
</organism>
<evidence type="ECO:0000313" key="7">
    <source>
        <dbReference type="Proteomes" id="UP000807716"/>
    </source>
</evidence>
<dbReference type="Proteomes" id="UP000807716">
    <property type="component" value="Unassembled WGS sequence"/>
</dbReference>
<dbReference type="GO" id="GO:0016272">
    <property type="term" value="C:prefoldin complex"/>
    <property type="evidence" value="ECO:0007669"/>
    <property type="project" value="UniProtKB-UniRule"/>
</dbReference>
<comment type="function">
    <text evidence="4">Binds specifically to cytosolic chaperonin (c-CPN) and transfers target proteins to it. Binds to nascent polypeptide chain and promotes folding in an environment in which there are many competing pathways for nonnative proteins.</text>
</comment>
<keyword evidence="7" id="KW-1185">Reference proteome</keyword>
<dbReference type="CDD" id="cd23156">
    <property type="entry name" value="Prefoldin_3"/>
    <property type="match status" value="1"/>
</dbReference>
<keyword evidence="3 4" id="KW-0143">Chaperone</keyword>
<evidence type="ECO:0000256" key="1">
    <source>
        <dbReference type="ARBA" id="ARBA00010048"/>
    </source>
</evidence>
<evidence type="ECO:0000256" key="3">
    <source>
        <dbReference type="ARBA" id="ARBA00023186"/>
    </source>
</evidence>
<dbReference type="PIRSF" id="PIRSF016396">
    <property type="entry name" value="Prefoldin_subunit_3"/>
    <property type="match status" value="1"/>
</dbReference>